<gene>
    <name evidence="4" type="ORF">ANANG_G00180200</name>
</gene>
<dbReference type="Proteomes" id="UP001044222">
    <property type="component" value="Chromosome 9"/>
</dbReference>
<dbReference type="PANTHER" id="PTHR10259:SF11">
    <property type="entry name" value="THIOPURINE S-METHYLTRANSFERASE"/>
    <property type="match status" value="1"/>
</dbReference>
<reference evidence="4" key="1">
    <citation type="submission" date="2021-01" db="EMBL/GenBank/DDBJ databases">
        <title>A chromosome-scale assembly of European eel, Anguilla anguilla.</title>
        <authorList>
            <person name="Henkel C."/>
            <person name="Jong-Raadsen S.A."/>
            <person name="Dufour S."/>
            <person name="Weltzien F.-A."/>
            <person name="Palstra A.P."/>
            <person name="Pelster B."/>
            <person name="Spaink H.P."/>
            <person name="Van Den Thillart G.E."/>
            <person name="Jansen H."/>
            <person name="Zahm M."/>
            <person name="Klopp C."/>
            <person name="Cedric C."/>
            <person name="Louis A."/>
            <person name="Berthelot C."/>
            <person name="Parey E."/>
            <person name="Roest Crollius H."/>
            <person name="Montfort J."/>
            <person name="Robinson-Rechavi M."/>
            <person name="Bucao C."/>
            <person name="Bouchez O."/>
            <person name="Gislard M."/>
            <person name="Lluch J."/>
            <person name="Milhes M."/>
            <person name="Lampietro C."/>
            <person name="Lopez Roques C."/>
            <person name="Donnadieu C."/>
            <person name="Braasch I."/>
            <person name="Desvignes T."/>
            <person name="Postlethwait J."/>
            <person name="Bobe J."/>
            <person name="Guiguen Y."/>
            <person name="Dirks R."/>
        </authorList>
    </citation>
    <scope>NUCLEOTIDE SEQUENCE</scope>
    <source>
        <strain evidence="4">Tag_6206</strain>
        <tissue evidence="4">Liver</tissue>
    </source>
</reference>
<keyword evidence="5" id="KW-1185">Reference proteome</keyword>
<keyword evidence="2" id="KW-0808">Transferase</keyword>
<comment type="caution">
    <text evidence="4">The sequence shown here is derived from an EMBL/GenBank/DDBJ whole genome shotgun (WGS) entry which is preliminary data.</text>
</comment>
<dbReference type="InterPro" id="IPR008854">
    <property type="entry name" value="TPMT"/>
</dbReference>
<evidence type="ECO:0000256" key="2">
    <source>
        <dbReference type="ARBA" id="ARBA00022679"/>
    </source>
</evidence>
<sequence length="89" mass="10256">MSAQADRVMDLSEWEGRWQEGRIGFHQLHVHKMLESNIDKILCGRKGIRVFFPLCGKAVDMKWLADMGHSVVGVEISEKGIKEFFEDHI</sequence>
<accession>A0A9D3RX92</accession>
<evidence type="ECO:0008006" key="6">
    <source>
        <dbReference type="Google" id="ProtNLM"/>
    </source>
</evidence>
<dbReference type="PANTHER" id="PTHR10259">
    <property type="entry name" value="THIOPURINE S-METHYLTRANSFERASE"/>
    <property type="match status" value="1"/>
</dbReference>
<evidence type="ECO:0000256" key="3">
    <source>
        <dbReference type="ARBA" id="ARBA00022691"/>
    </source>
</evidence>
<dbReference type="Gene3D" id="3.40.50.150">
    <property type="entry name" value="Vaccinia Virus protein VP39"/>
    <property type="match status" value="1"/>
</dbReference>
<evidence type="ECO:0000256" key="1">
    <source>
        <dbReference type="ARBA" id="ARBA00022603"/>
    </source>
</evidence>
<dbReference type="PROSITE" id="PS51585">
    <property type="entry name" value="SAM_MT_TPMT"/>
    <property type="match status" value="1"/>
</dbReference>
<name>A0A9D3RX92_ANGAN</name>
<keyword evidence="3" id="KW-0949">S-adenosyl-L-methionine</keyword>
<proteinExistence type="predicted"/>
<organism evidence="4 5">
    <name type="scientific">Anguilla anguilla</name>
    <name type="common">European freshwater eel</name>
    <name type="synonym">Muraena anguilla</name>
    <dbReference type="NCBI Taxonomy" id="7936"/>
    <lineage>
        <taxon>Eukaryota</taxon>
        <taxon>Metazoa</taxon>
        <taxon>Chordata</taxon>
        <taxon>Craniata</taxon>
        <taxon>Vertebrata</taxon>
        <taxon>Euteleostomi</taxon>
        <taxon>Actinopterygii</taxon>
        <taxon>Neopterygii</taxon>
        <taxon>Teleostei</taxon>
        <taxon>Anguilliformes</taxon>
        <taxon>Anguillidae</taxon>
        <taxon>Anguilla</taxon>
    </lineage>
</organism>
<dbReference type="InterPro" id="IPR029063">
    <property type="entry name" value="SAM-dependent_MTases_sf"/>
</dbReference>
<dbReference type="Pfam" id="PF05724">
    <property type="entry name" value="TPMT"/>
    <property type="match status" value="1"/>
</dbReference>
<evidence type="ECO:0000313" key="5">
    <source>
        <dbReference type="Proteomes" id="UP001044222"/>
    </source>
</evidence>
<dbReference type="GO" id="GO:0032259">
    <property type="term" value="P:methylation"/>
    <property type="evidence" value="ECO:0007669"/>
    <property type="project" value="UniProtKB-KW"/>
</dbReference>
<keyword evidence="1" id="KW-0489">Methyltransferase</keyword>
<dbReference type="AlphaFoldDB" id="A0A9D3RX92"/>
<evidence type="ECO:0000313" key="4">
    <source>
        <dbReference type="EMBL" id="KAG5842682.1"/>
    </source>
</evidence>
<dbReference type="EMBL" id="JAFIRN010000009">
    <property type="protein sequence ID" value="KAG5842682.1"/>
    <property type="molecule type" value="Genomic_DNA"/>
</dbReference>
<protein>
    <recommendedName>
        <fullName evidence="6">Thiopurine S-methyltransferase</fullName>
    </recommendedName>
</protein>
<dbReference type="GO" id="GO:0008119">
    <property type="term" value="F:thiopurine S-methyltransferase activity"/>
    <property type="evidence" value="ECO:0007669"/>
    <property type="project" value="TreeGrafter"/>
</dbReference>
<dbReference type="SUPFAM" id="SSF53335">
    <property type="entry name" value="S-adenosyl-L-methionine-dependent methyltransferases"/>
    <property type="match status" value="1"/>
</dbReference>